<dbReference type="InterPro" id="IPR006860">
    <property type="entry name" value="FecR"/>
</dbReference>
<dbReference type="Gene3D" id="2.60.120.1440">
    <property type="match status" value="1"/>
</dbReference>
<keyword evidence="6" id="KW-1185">Reference proteome</keyword>
<dbReference type="OrthoDB" id="2888245at2"/>
<evidence type="ECO:0000256" key="3">
    <source>
        <dbReference type="SAM" id="SignalP"/>
    </source>
</evidence>
<feature type="chain" id="PRO_5021780979" description="FecR protein domain-containing protein" evidence="3">
    <location>
        <begin position="40"/>
        <end position="704"/>
    </location>
</feature>
<feature type="coiled-coil region" evidence="1">
    <location>
        <begin position="370"/>
        <end position="404"/>
    </location>
</feature>
<dbReference type="Pfam" id="PF04773">
    <property type="entry name" value="FecR"/>
    <property type="match status" value="1"/>
</dbReference>
<evidence type="ECO:0000256" key="2">
    <source>
        <dbReference type="SAM" id="MobiDB-lite"/>
    </source>
</evidence>
<protein>
    <recommendedName>
        <fullName evidence="4">FecR protein domain-containing protein</fullName>
    </recommendedName>
</protein>
<feature type="compositionally biased region" description="Low complexity" evidence="2">
    <location>
        <begin position="438"/>
        <end position="466"/>
    </location>
</feature>
<evidence type="ECO:0000313" key="5">
    <source>
        <dbReference type="EMBL" id="TVY08268.1"/>
    </source>
</evidence>
<feature type="region of interest" description="Disordered" evidence="2">
    <location>
        <begin position="427"/>
        <end position="478"/>
    </location>
</feature>
<dbReference type="EMBL" id="VNJI01000025">
    <property type="protein sequence ID" value="TVY08268.1"/>
    <property type="molecule type" value="Genomic_DNA"/>
</dbReference>
<feature type="domain" description="FecR protein" evidence="4">
    <location>
        <begin position="79"/>
        <end position="180"/>
    </location>
</feature>
<dbReference type="PANTHER" id="PTHR38731">
    <property type="entry name" value="LIPL45-RELATED LIPOPROTEIN-RELATED"/>
    <property type="match status" value="1"/>
</dbReference>
<feature type="region of interest" description="Disordered" evidence="2">
    <location>
        <begin position="184"/>
        <end position="226"/>
    </location>
</feature>
<name>A0A559K818_9BACL</name>
<evidence type="ECO:0000256" key="1">
    <source>
        <dbReference type="SAM" id="Coils"/>
    </source>
</evidence>
<organism evidence="5 6">
    <name type="scientific">Paenibacillus cremeus</name>
    <dbReference type="NCBI Taxonomy" id="2163881"/>
    <lineage>
        <taxon>Bacteria</taxon>
        <taxon>Bacillati</taxon>
        <taxon>Bacillota</taxon>
        <taxon>Bacilli</taxon>
        <taxon>Bacillales</taxon>
        <taxon>Paenibacillaceae</taxon>
        <taxon>Paenibacillus</taxon>
    </lineage>
</organism>
<reference evidence="5 6" key="1">
    <citation type="submission" date="2019-07" db="EMBL/GenBank/DDBJ databases">
        <authorList>
            <person name="Kim J."/>
        </authorList>
    </citation>
    <scope>NUCLEOTIDE SEQUENCE [LARGE SCALE GENOMIC DNA]</scope>
    <source>
        <strain evidence="5 6">JC52</strain>
    </source>
</reference>
<dbReference type="AlphaFoldDB" id="A0A559K818"/>
<keyword evidence="3" id="KW-0732">Signal</keyword>
<feature type="compositionally biased region" description="Polar residues" evidence="2">
    <location>
        <begin position="209"/>
        <end position="221"/>
    </location>
</feature>
<keyword evidence="1" id="KW-0175">Coiled coil</keyword>
<sequence length="704" mass="74524">MGQGKQDRRGKGRSAASKVAMYTVMLTMISGAAAPYAQAASSSRAAQVVEVTGNVTYKKSGGSKSNYVYQDLKLNQGDYISVGPSSSLTLKIVDHGDELTIGENSEVYISELLDSGNGKTSKVKSWAGTLWSKVKSLVSSEDEFEVETPTAVMGVRGTHFLTYYNPQTGETTLVVAAGVVGATTASSTSGSSSGGPGSGSKSQEVKVYPSQQLNLDQSTKSTDLKSKVDYADPNKIVIVAPPKVLEALIKNAADIQAELKEQKDKLNKDLQQGKTKPDEQSTLKFQDDTDLNKIKGNFDALLPNLAKQAVDGKKIDTSVIDKANASIPDPNQKIDLNHVTPIDKSAGLDPEIQKIKEQAGEYFNQLLHELVELQQNQQQLASLVRQLEADKQRTDEQNKEAIKAADQKASEQYASSLDAAAKKEFETNKQKNETSGINPAAQPTAPTTPSSSSSSSNNNSTNTTPPVTAPDPVQLVSPSAAGEYDLGTIKITAKAPADTKILLMNGTETVAYAQGNGDQPVELSLPDKSYTGLTLVSEKNGVRGSAVSVPALSNKAPQAVLSEVSRSATSVKYRLELSNVPALYAVQAHMTYDAGALNYAPAGTSSDLPDAPNTVFDGSNIAETLRQVQGQTKNELIYAATFFEASTSNPTSNIRLSGSKTAVEFTLDVVNTVTPGTGNASAQLVSIKVADKTGNVVFQLPTSP</sequence>
<comment type="caution">
    <text evidence="5">The sequence shown here is derived from an EMBL/GenBank/DDBJ whole genome shotgun (WGS) entry which is preliminary data.</text>
</comment>
<evidence type="ECO:0000313" key="6">
    <source>
        <dbReference type="Proteomes" id="UP000317036"/>
    </source>
</evidence>
<dbReference type="RefSeq" id="WP_144850026.1">
    <property type="nucleotide sequence ID" value="NZ_VNJI01000025.1"/>
</dbReference>
<gene>
    <name evidence="5" type="ORF">FPZ49_19560</name>
</gene>
<evidence type="ECO:0000259" key="4">
    <source>
        <dbReference type="Pfam" id="PF04773"/>
    </source>
</evidence>
<dbReference type="Proteomes" id="UP000317036">
    <property type="component" value="Unassembled WGS sequence"/>
</dbReference>
<dbReference type="PANTHER" id="PTHR38731:SF1">
    <property type="entry name" value="FECR PROTEIN DOMAIN-CONTAINING PROTEIN"/>
    <property type="match status" value="1"/>
</dbReference>
<proteinExistence type="predicted"/>
<feature type="coiled-coil region" evidence="1">
    <location>
        <begin position="245"/>
        <end position="276"/>
    </location>
</feature>
<accession>A0A559K818</accession>
<feature type="signal peptide" evidence="3">
    <location>
        <begin position="1"/>
        <end position="39"/>
    </location>
</feature>